<evidence type="ECO:0000256" key="1">
    <source>
        <dbReference type="ARBA" id="ARBA00007870"/>
    </source>
</evidence>
<comment type="catalytic activity">
    <reaction evidence="4">
        <text>(R)-pantoate + NADP(+) = 2-dehydropantoate + NADPH + H(+)</text>
        <dbReference type="Rhea" id="RHEA:16233"/>
        <dbReference type="ChEBI" id="CHEBI:11561"/>
        <dbReference type="ChEBI" id="CHEBI:15378"/>
        <dbReference type="ChEBI" id="CHEBI:15980"/>
        <dbReference type="ChEBI" id="CHEBI:57783"/>
        <dbReference type="ChEBI" id="CHEBI:58349"/>
        <dbReference type="EC" id="1.1.1.169"/>
    </reaction>
</comment>
<evidence type="ECO:0000313" key="7">
    <source>
        <dbReference type="EMBL" id="TCT18267.1"/>
    </source>
</evidence>
<evidence type="ECO:0000313" key="8">
    <source>
        <dbReference type="Proteomes" id="UP000294650"/>
    </source>
</evidence>
<reference evidence="7 8" key="1">
    <citation type="submission" date="2019-03" db="EMBL/GenBank/DDBJ databases">
        <title>Genomic Encyclopedia of Type Strains, Phase IV (KMG-IV): sequencing the most valuable type-strain genomes for metagenomic binning, comparative biology and taxonomic classification.</title>
        <authorList>
            <person name="Goeker M."/>
        </authorList>
    </citation>
    <scope>NUCLEOTIDE SEQUENCE [LARGE SCALE GENOMIC DNA]</scope>
    <source>
        <strain evidence="7 8">DSM 25894</strain>
    </source>
</reference>
<comment type="pathway">
    <text evidence="4">Cofactor biosynthesis; (R)-pantothenate biosynthesis; (R)-pantoate from 3-methyl-2-oxobutanoate: step 2/2.</text>
</comment>
<gene>
    <name evidence="7" type="ORF">EDD68_12230</name>
</gene>
<accession>A0A4V2V0U8</accession>
<dbReference type="NCBIfam" id="TIGR00745">
    <property type="entry name" value="apbA_panE"/>
    <property type="match status" value="1"/>
</dbReference>
<dbReference type="Pfam" id="PF08546">
    <property type="entry name" value="ApbA_C"/>
    <property type="match status" value="1"/>
</dbReference>
<dbReference type="Gene3D" id="1.10.1040.10">
    <property type="entry name" value="N-(1-d-carboxylethyl)-l-norvaline Dehydrogenase, domain 2"/>
    <property type="match status" value="1"/>
</dbReference>
<evidence type="ECO:0000256" key="2">
    <source>
        <dbReference type="ARBA" id="ARBA00022857"/>
    </source>
</evidence>
<feature type="domain" description="Ketopantoate reductase C-terminal" evidence="6">
    <location>
        <begin position="178"/>
        <end position="300"/>
    </location>
</feature>
<dbReference type="Proteomes" id="UP000294650">
    <property type="component" value="Unassembled WGS sequence"/>
</dbReference>
<dbReference type="InterPro" id="IPR013332">
    <property type="entry name" value="KPR_N"/>
</dbReference>
<dbReference type="InterPro" id="IPR003710">
    <property type="entry name" value="ApbA"/>
</dbReference>
<feature type="domain" description="Ketopantoate reductase N-terminal" evidence="5">
    <location>
        <begin position="3"/>
        <end position="151"/>
    </location>
</feature>
<organism evidence="7 8">
    <name type="scientific">Melghiribacillus thermohalophilus</name>
    <dbReference type="NCBI Taxonomy" id="1324956"/>
    <lineage>
        <taxon>Bacteria</taxon>
        <taxon>Bacillati</taxon>
        <taxon>Bacillota</taxon>
        <taxon>Bacilli</taxon>
        <taxon>Bacillales</taxon>
        <taxon>Bacillaceae</taxon>
        <taxon>Melghiribacillus</taxon>
    </lineage>
</organism>
<dbReference type="PANTHER" id="PTHR21708:SF26">
    <property type="entry name" value="2-DEHYDROPANTOATE 2-REDUCTASE"/>
    <property type="match status" value="1"/>
</dbReference>
<dbReference type="EMBL" id="SMAN01000022">
    <property type="protein sequence ID" value="TCT18267.1"/>
    <property type="molecule type" value="Genomic_DNA"/>
</dbReference>
<evidence type="ECO:0000259" key="5">
    <source>
        <dbReference type="Pfam" id="PF02558"/>
    </source>
</evidence>
<dbReference type="SUPFAM" id="SSF48179">
    <property type="entry name" value="6-phosphogluconate dehydrogenase C-terminal domain-like"/>
    <property type="match status" value="1"/>
</dbReference>
<name>A0A4V2V0U8_9BACI</name>
<dbReference type="GO" id="GO:0008677">
    <property type="term" value="F:2-dehydropantoate 2-reductase activity"/>
    <property type="evidence" value="ECO:0007669"/>
    <property type="project" value="UniProtKB-EC"/>
</dbReference>
<keyword evidence="8" id="KW-1185">Reference proteome</keyword>
<dbReference type="EC" id="1.1.1.169" evidence="4"/>
<keyword evidence="3 4" id="KW-0560">Oxidoreductase</keyword>
<dbReference type="InterPro" id="IPR013328">
    <property type="entry name" value="6PGD_dom2"/>
</dbReference>
<dbReference type="RefSeq" id="WP_132372702.1">
    <property type="nucleotide sequence ID" value="NZ_SMAN01000022.1"/>
</dbReference>
<protein>
    <recommendedName>
        <fullName evidence="4">2-dehydropantoate 2-reductase</fullName>
        <ecNumber evidence="4">1.1.1.169</ecNumber>
    </recommendedName>
    <alternativeName>
        <fullName evidence="4">Ketopantoate reductase</fullName>
    </alternativeName>
</protein>
<dbReference type="SUPFAM" id="SSF51735">
    <property type="entry name" value="NAD(P)-binding Rossmann-fold domains"/>
    <property type="match status" value="1"/>
</dbReference>
<dbReference type="GO" id="GO:0015940">
    <property type="term" value="P:pantothenate biosynthetic process"/>
    <property type="evidence" value="ECO:0007669"/>
    <property type="project" value="UniProtKB-UniPathway"/>
</dbReference>
<dbReference type="PANTHER" id="PTHR21708">
    <property type="entry name" value="PROBABLE 2-DEHYDROPANTOATE 2-REDUCTASE"/>
    <property type="match status" value="1"/>
</dbReference>
<comment type="caution">
    <text evidence="7">The sequence shown here is derived from an EMBL/GenBank/DDBJ whole genome shotgun (WGS) entry which is preliminary data.</text>
</comment>
<evidence type="ECO:0000259" key="6">
    <source>
        <dbReference type="Pfam" id="PF08546"/>
    </source>
</evidence>
<dbReference type="Pfam" id="PF02558">
    <property type="entry name" value="ApbA"/>
    <property type="match status" value="1"/>
</dbReference>
<dbReference type="FunFam" id="3.40.50.720:FF:000307">
    <property type="entry name" value="2-dehydropantoate 2-reductase"/>
    <property type="match status" value="1"/>
</dbReference>
<dbReference type="FunFam" id="1.10.1040.10:FF:000017">
    <property type="entry name" value="2-dehydropantoate 2-reductase"/>
    <property type="match status" value="1"/>
</dbReference>
<evidence type="ECO:0000256" key="3">
    <source>
        <dbReference type="ARBA" id="ARBA00023002"/>
    </source>
</evidence>
<comment type="function">
    <text evidence="4">Catalyzes the NADPH-dependent reduction of ketopantoate into pantoic acid.</text>
</comment>
<dbReference type="Gene3D" id="3.40.50.720">
    <property type="entry name" value="NAD(P)-binding Rossmann-like Domain"/>
    <property type="match status" value="1"/>
</dbReference>
<dbReference type="InterPro" id="IPR008927">
    <property type="entry name" value="6-PGluconate_DH-like_C_sf"/>
</dbReference>
<dbReference type="OrthoDB" id="9793586at2"/>
<dbReference type="UniPathway" id="UPA00028">
    <property type="reaction ID" value="UER00004"/>
</dbReference>
<dbReference type="GO" id="GO:0005737">
    <property type="term" value="C:cytoplasm"/>
    <property type="evidence" value="ECO:0007669"/>
    <property type="project" value="TreeGrafter"/>
</dbReference>
<dbReference type="InterPro" id="IPR013752">
    <property type="entry name" value="KPA_reductase"/>
</dbReference>
<keyword evidence="2 4" id="KW-0521">NADP</keyword>
<evidence type="ECO:0000256" key="4">
    <source>
        <dbReference type="RuleBase" id="RU362068"/>
    </source>
</evidence>
<sequence length="304" mass="33897">MKIVIQGAGALGSYFGGRLQEAGQEVTFLVRRNRSTQIRKNGLAIQSVKGNYRIDPLHIIESPENIEQTDLVITAVKGYHLRGAIGDLKKLVQKGARVLPLLNGMEHIEMLQNELGKENVLGGLAFIIATLDEKGHVVHTSDQHRMVFGKLHPSQKELCEELESITRQANMQAEYADDILQALWEKYIFITAFSGVTTAANLPIGPVRNTPETLDVYKNVLKEMADLAQAYGYPIAEDQMKKAMDSAFRFSEDSTSSMHQDRRKGLTLEVEHLQGGALRMAEKKGLKLPVIKTIYGLIKPFENK</sequence>
<keyword evidence="4" id="KW-0566">Pantothenate biosynthesis</keyword>
<proteinExistence type="inferred from homology"/>
<dbReference type="InterPro" id="IPR051402">
    <property type="entry name" value="KPR-Related"/>
</dbReference>
<comment type="similarity">
    <text evidence="1 4">Belongs to the ketopantoate reductase family.</text>
</comment>
<dbReference type="InterPro" id="IPR036291">
    <property type="entry name" value="NAD(P)-bd_dom_sf"/>
</dbReference>
<dbReference type="AlphaFoldDB" id="A0A4V2V0U8"/>